<protein>
    <submittedName>
        <fullName evidence="1">Uncharacterized protein</fullName>
    </submittedName>
</protein>
<reference evidence="1 2" key="1">
    <citation type="journal article" date="2018" name="Nat. Ecol. Evol.">
        <title>Shark genomes provide insights into elasmobranch evolution and the origin of vertebrates.</title>
        <authorList>
            <person name="Hara Y"/>
            <person name="Yamaguchi K"/>
            <person name="Onimaru K"/>
            <person name="Kadota M"/>
            <person name="Koyanagi M"/>
            <person name="Keeley SD"/>
            <person name="Tatsumi K"/>
            <person name="Tanaka K"/>
            <person name="Motone F"/>
            <person name="Kageyama Y"/>
            <person name="Nozu R"/>
            <person name="Adachi N"/>
            <person name="Nishimura O"/>
            <person name="Nakagawa R"/>
            <person name="Tanegashima C"/>
            <person name="Kiyatake I"/>
            <person name="Matsumoto R"/>
            <person name="Murakumo K"/>
            <person name="Nishida K"/>
            <person name="Terakita A"/>
            <person name="Kuratani S"/>
            <person name="Sato K"/>
            <person name="Hyodo S Kuraku.S."/>
        </authorList>
    </citation>
    <scope>NUCLEOTIDE SEQUENCE [LARGE SCALE GENOMIC DNA]</scope>
</reference>
<comment type="caution">
    <text evidence="1">The sequence shown here is derived from an EMBL/GenBank/DDBJ whole genome shotgun (WGS) entry which is preliminary data.</text>
</comment>
<evidence type="ECO:0000313" key="2">
    <source>
        <dbReference type="Proteomes" id="UP000288216"/>
    </source>
</evidence>
<keyword evidence="2" id="KW-1185">Reference proteome</keyword>
<name>A0A401NGW2_SCYTO</name>
<proteinExistence type="predicted"/>
<gene>
    <name evidence="1" type="ORF">scyTo_0012689</name>
</gene>
<dbReference type="AlphaFoldDB" id="A0A401NGW2"/>
<evidence type="ECO:0000313" key="1">
    <source>
        <dbReference type="EMBL" id="GCB60168.1"/>
    </source>
</evidence>
<sequence>MRYALTPCWGSTLDDPVEAGDESGMQLNCVAVLRVAPIRITMRINRQLIKLELDTAAAVSVVPHHVFDRIRHGNSSVHAKPRLDNMLYPMLSVINCLAVPIKCSPAANKRP</sequence>
<dbReference type="EMBL" id="BFAA01006206">
    <property type="protein sequence ID" value="GCB60168.1"/>
    <property type="molecule type" value="Genomic_DNA"/>
</dbReference>
<organism evidence="1 2">
    <name type="scientific">Scyliorhinus torazame</name>
    <name type="common">Cloudy catshark</name>
    <name type="synonym">Catulus torazame</name>
    <dbReference type="NCBI Taxonomy" id="75743"/>
    <lineage>
        <taxon>Eukaryota</taxon>
        <taxon>Metazoa</taxon>
        <taxon>Chordata</taxon>
        <taxon>Craniata</taxon>
        <taxon>Vertebrata</taxon>
        <taxon>Chondrichthyes</taxon>
        <taxon>Elasmobranchii</taxon>
        <taxon>Galeomorphii</taxon>
        <taxon>Galeoidea</taxon>
        <taxon>Carcharhiniformes</taxon>
        <taxon>Scyliorhinidae</taxon>
        <taxon>Scyliorhinus</taxon>
    </lineage>
</organism>
<accession>A0A401NGW2</accession>
<dbReference type="Proteomes" id="UP000288216">
    <property type="component" value="Unassembled WGS sequence"/>
</dbReference>